<protein>
    <recommendedName>
        <fullName evidence="3">DUF4595 domain-containing protein</fullName>
    </recommendedName>
</protein>
<comment type="caution">
    <text evidence="1">The sequence shown here is derived from an EMBL/GenBank/DDBJ whole genome shotgun (WGS) entry which is preliminary data.</text>
</comment>
<evidence type="ECO:0000313" key="1">
    <source>
        <dbReference type="EMBL" id="RAJ77582.1"/>
    </source>
</evidence>
<sequence length="274" mass="31510">MQGCILTGAVAMLSLFSCSKKDDKNPPTTQAQKYVSSISYLYGPKNAIERNYSFRYDTLKHVTKGTRYMYSPWNDIVYTNEGVYTDGKLSSIKGSNSNDVLYTKKFEYSANNITVIRWFDVSNQLFQVDSLFYDGKSQPQRIYTYRSDDHINLYLFEKQTGEYNNNGNMVAFKSDTLDINSGKYVTYLKEDFVYDDHPSYFTPGILPFMNEVKLPMYSKNNPREATQYWGINMSGTTLGGILINYDKEGYPNYQLGNVFYIGSGYNVALEYAIF</sequence>
<dbReference type="AlphaFoldDB" id="A0A327W0L3"/>
<dbReference type="EMBL" id="QLMA01000007">
    <property type="protein sequence ID" value="RAJ77582.1"/>
    <property type="molecule type" value="Genomic_DNA"/>
</dbReference>
<accession>A0A327W0L3</accession>
<gene>
    <name evidence="1" type="ORF">CLV59_107349</name>
</gene>
<evidence type="ECO:0000313" key="2">
    <source>
        <dbReference type="Proteomes" id="UP000249819"/>
    </source>
</evidence>
<evidence type="ECO:0008006" key="3">
    <source>
        <dbReference type="Google" id="ProtNLM"/>
    </source>
</evidence>
<name>A0A327W0L3_9BACT</name>
<reference evidence="1 2" key="1">
    <citation type="submission" date="2018-06" db="EMBL/GenBank/DDBJ databases">
        <title>Genomic Encyclopedia of Archaeal and Bacterial Type Strains, Phase II (KMG-II): from individual species to whole genera.</title>
        <authorList>
            <person name="Goeker M."/>
        </authorList>
    </citation>
    <scope>NUCLEOTIDE SEQUENCE [LARGE SCALE GENOMIC DNA]</scope>
    <source>
        <strain evidence="1 2">DSM 29821</strain>
    </source>
</reference>
<organism evidence="1 2">
    <name type="scientific">Chitinophaga dinghuensis</name>
    <dbReference type="NCBI Taxonomy" id="1539050"/>
    <lineage>
        <taxon>Bacteria</taxon>
        <taxon>Pseudomonadati</taxon>
        <taxon>Bacteroidota</taxon>
        <taxon>Chitinophagia</taxon>
        <taxon>Chitinophagales</taxon>
        <taxon>Chitinophagaceae</taxon>
        <taxon>Chitinophaga</taxon>
    </lineage>
</organism>
<dbReference type="Proteomes" id="UP000249819">
    <property type="component" value="Unassembled WGS sequence"/>
</dbReference>
<proteinExistence type="predicted"/>
<keyword evidence="2" id="KW-1185">Reference proteome</keyword>